<dbReference type="Proteomes" id="UP000193922">
    <property type="component" value="Unassembled WGS sequence"/>
</dbReference>
<dbReference type="RefSeq" id="XP_040738909.1">
    <property type="nucleotide sequence ID" value="XM_040889068.1"/>
</dbReference>
<name>A0A1Y1VPU0_9FUNG</name>
<protein>
    <recommendedName>
        <fullName evidence="3">F-box domain-containing protein</fullName>
    </recommendedName>
</protein>
<comment type="caution">
    <text evidence="1">The sequence shown here is derived from an EMBL/GenBank/DDBJ whole genome shotgun (WGS) entry which is preliminary data.</text>
</comment>
<evidence type="ECO:0000313" key="2">
    <source>
        <dbReference type="Proteomes" id="UP000193922"/>
    </source>
</evidence>
<accession>A0A1Y1VPU0</accession>
<dbReference type="AlphaFoldDB" id="A0A1Y1VPU0"/>
<dbReference type="GeneID" id="63805716"/>
<gene>
    <name evidence="1" type="ORF">DL89DRAFT_273468</name>
</gene>
<reference evidence="1 2" key="1">
    <citation type="submission" date="2016-07" db="EMBL/GenBank/DDBJ databases">
        <title>Pervasive Adenine N6-methylation of Active Genes in Fungi.</title>
        <authorList>
            <consortium name="DOE Joint Genome Institute"/>
            <person name="Mondo S.J."/>
            <person name="Dannebaum R.O."/>
            <person name="Kuo R.C."/>
            <person name="Labutti K."/>
            <person name="Haridas S."/>
            <person name="Kuo A."/>
            <person name="Salamov A."/>
            <person name="Ahrendt S.R."/>
            <person name="Lipzen A."/>
            <person name="Sullivan W."/>
            <person name="Andreopoulos W.B."/>
            <person name="Clum A."/>
            <person name="Lindquist E."/>
            <person name="Daum C."/>
            <person name="Ramamoorthy G.K."/>
            <person name="Gryganskyi A."/>
            <person name="Culley D."/>
            <person name="Magnuson J.K."/>
            <person name="James T.Y."/>
            <person name="O'Malley M.A."/>
            <person name="Stajich J.E."/>
            <person name="Spatafora J.W."/>
            <person name="Visel A."/>
            <person name="Grigoriev I.V."/>
        </authorList>
    </citation>
    <scope>NUCLEOTIDE SEQUENCE [LARGE SCALE GENOMIC DNA]</scope>
    <source>
        <strain evidence="1 2">ATCC 12442</strain>
    </source>
</reference>
<sequence length="444" mass="50209">MDIDQIDIAGLCASSLYPGSTYMEYTRIMDFAKANPHRARELPDSAFSVLFIHCRVEDENESPSLQFKYPREWLLNLQFLIDHGKLNLVSEVRVIMPRYNLKDVATDIGRPLPNVRSILYLGKGIFTAEEAVKLIKRLFPQVNDLKYHLHTALRFSWACVEQLEHLQLHNPIPTTITKFPEHVVSLSINADYVRGRPDLPPVATDCLRVLYLLNSTDDGCFDCLEELSLQFTRRADNPVAFPGDNIRACGIASMEIVDKPSEFGSINQHTLETVKSLTVGHPPGKVADNSYSSSSIERLFMLPANIEKARFTCIRWPLPMNIAWINLRDLSFSANIATKSILANLIVQLPVLQLLNINCVTMVTDNVDKTVFSDEVSRITKFGQILDPLDDSSISDSVEEFEIMVQEIFDIEGFCEADLSIKVHPHWVQDVTRTIDISAYPQVL</sequence>
<proteinExistence type="predicted"/>
<dbReference type="STRING" id="61395.A0A1Y1VPU0"/>
<dbReference type="EMBL" id="MCFD01000221">
    <property type="protein sequence ID" value="ORX63331.1"/>
    <property type="molecule type" value="Genomic_DNA"/>
</dbReference>
<keyword evidence="2" id="KW-1185">Reference proteome</keyword>
<evidence type="ECO:0008006" key="3">
    <source>
        <dbReference type="Google" id="ProtNLM"/>
    </source>
</evidence>
<organism evidence="1 2">
    <name type="scientific">Linderina pennispora</name>
    <dbReference type="NCBI Taxonomy" id="61395"/>
    <lineage>
        <taxon>Eukaryota</taxon>
        <taxon>Fungi</taxon>
        <taxon>Fungi incertae sedis</taxon>
        <taxon>Zoopagomycota</taxon>
        <taxon>Kickxellomycotina</taxon>
        <taxon>Kickxellomycetes</taxon>
        <taxon>Kickxellales</taxon>
        <taxon>Kickxellaceae</taxon>
        <taxon>Linderina</taxon>
    </lineage>
</organism>
<evidence type="ECO:0000313" key="1">
    <source>
        <dbReference type="EMBL" id="ORX63331.1"/>
    </source>
</evidence>